<dbReference type="Proteomes" id="UP000249769">
    <property type="component" value="Unassembled WGS sequence"/>
</dbReference>
<dbReference type="InterPro" id="IPR046597">
    <property type="entry name" value="DUF6656"/>
</dbReference>
<dbReference type="EMBL" id="QFOL01000162">
    <property type="protein sequence ID" value="PZP49366.1"/>
    <property type="molecule type" value="Genomic_DNA"/>
</dbReference>
<dbReference type="AlphaFoldDB" id="A0A2W5GU47"/>
<gene>
    <name evidence="1" type="ORF">DI595_13715</name>
</gene>
<accession>A0A2W5GU47</accession>
<dbReference type="Pfam" id="PF20361">
    <property type="entry name" value="DUF6656"/>
    <property type="match status" value="1"/>
</dbReference>
<proteinExistence type="predicted"/>
<name>A0A2W5GU47_9HYPH</name>
<evidence type="ECO:0000313" key="2">
    <source>
        <dbReference type="Proteomes" id="UP000249769"/>
    </source>
</evidence>
<comment type="caution">
    <text evidence="1">The sequence shown here is derived from an EMBL/GenBank/DDBJ whole genome shotgun (WGS) entry which is preliminary data.</text>
</comment>
<sequence length="203" mass="23565">MVEKATRIRYFDASRHSVTPIRSKTAHSDFLRTGRISRYEERWLPRERVYYSHDDVAALTGRKLEAAADATHSRLNTFHQSIRFPKMVFHHLLNDRPHLGYCHVTAARTSFDAERHVLWSFYFANFFAELSGAENFFENIDARYSRMYFAVAINALPDQAAAIDTSFHRSGLLFQTHDPRVALKNVLMLGARSEEMRKIIKAI</sequence>
<organism evidence="1 2">
    <name type="scientific">Agrobacterium fabrum</name>
    <dbReference type="NCBI Taxonomy" id="1176649"/>
    <lineage>
        <taxon>Bacteria</taxon>
        <taxon>Pseudomonadati</taxon>
        <taxon>Pseudomonadota</taxon>
        <taxon>Alphaproteobacteria</taxon>
        <taxon>Hyphomicrobiales</taxon>
        <taxon>Rhizobiaceae</taxon>
        <taxon>Rhizobium/Agrobacterium group</taxon>
        <taxon>Agrobacterium</taxon>
        <taxon>Agrobacterium tumefaciens complex</taxon>
    </lineage>
</organism>
<reference evidence="1 2" key="1">
    <citation type="submission" date="2017-08" db="EMBL/GenBank/DDBJ databases">
        <title>Infants hospitalized years apart are colonized by the same room-sourced microbial strains.</title>
        <authorList>
            <person name="Brooks B."/>
            <person name="Olm M.R."/>
            <person name="Firek B.A."/>
            <person name="Baker R."/>
            <person name="Thomas B.C."/>
            <person name="Morowitz M.J."/>
            <person name="Banfield J.F."/>
        </authorList>
    </citation>
    <scope>NUCLEOTIDE SEQUENCE [LARGE SCALE GENOMIC DNA]</scope>
    <source>
        <strain evidence="1">S2_009_000_R2_73</strain>
    </source>
</reference>
<protein>
    <submittedName>
        <fullName evidence="1">Uncharacterized protein</fullName>
    </submittedName>
</protein>
<evidence type="ECO:0000313" key="1">
    <source>
        <dbReference type="EMBL" id="PZP49366.1"/>
    </source>
</evidence>